<reference evidence="1 2" key="1">
    <citation type="journal article" date="2019" name="Int. J. Syst. Evol. Microbiol.">
        <title>The Global Catalogue of Microorganisms (GCM) 10K type strain sequencing project: providing services to taxonomists for standard genome sequencing and annotation.</title>
        <authorList>
            <consortium name="The Broad Institute Genomics Platform"/>
            <consortium name="The Broad Institute Genome Sequencing Center for Infectious Disease"/>
            <person name="Wu L."/>
            <person name="Ma J."/>
        </authorList>
    </citation>
    <scope>NUCLEOTIDE SEQUENCE [LARGE SCALE GENOMIC DNA]</scope>
    <source>
        <strain evidence="1 2">CGMCC 1.12543</strain>
    </source>
</reference>
<proteinExistence type="predicted"/>
<evidence type="ECO:0008006" key="3">
    <source>
        <dbReference type="Google" id="ProtNLM"/>
    </source>
</evidence>
<dbReference type="RefSeq" id="WP_247417999.1">
    <property type="nucleotide sequence ID" value="NZ_JALLGW010000001.1"/>
</dbReference>
<evidence type="ECO:0000313" key="1">
    <source>
        <dbReference type="EMBL" id="MFC5973452.1"/>
    </source>
</evidence>
<dbReference type="AlphaFoldDB" id="A0ABD5RS16"/>
<protein>
    <recommendedName>
        <fullName evidence="3">CopG family transcriptional regulator</fullName>
    </recommendedName>
</protein>
<gene>
    <name evidence="1" type="ORF">ACFPYI_19155</name>
</gene>
<name>A0ABD5RS16_9EURY</name>
<dbReference type="Proteomes" id="UP001596099">
    <property type="component" value="Unassembled WGS sequence"/>
</dbReference>
<comment type="caution">
    <text evidence="1">The sequence shown here is derived from an EMBL/GenBank/DDBJ whole genome shotgun (WGS) entry which is preliminary data.</text>
</comment>
<sequence length="103" mass="11929">MSSDDTKHVQTELSEDEYERFREFAREHELSLKEAGHEALTEWVERQERADPNDRAFTVFDELEADSLPASAETDARDEDDLVDEWHGNEESMMLADDPSTHS</sequence>
<keyword evidence="2" id="KW-1185">Reference proteome</keyword>
<accession>A0ABD5RS16</accession>
<evidence type="ECO:0000313" key="2">
    <source>
        <dbReference type="Proteomes" id="UP001596099"/>
    </source>
</evidence>
<dbReference type="EMBL" id="JBHSQH010000001">
    <property type="protein sequence ID" value="MFC5973452.1"/>
    <property type="molecule type" value="Genomic_DNA"/>
</dbReference>
<organism evidence="1 2">
    <name type="scientific">Halomarina salina</name>
    <dbReference type="NCBI Taxonomy" id="1872699"/>
    <lineage>
        <taxon>Archaea</taxon>
        <taxon>Methanobacteriati</taxon>
        <taxon>Methanobacteriota</taxon>
        <taxon>Stenosarchaea group</taxon>
        <taxon>Halobacteria</taxon>
        <taxon>Halobacteriales</taxon>
        <taxon>Natronomonadaceae</taxon>
        <taxon>Halomarina</taxon>
    </lineage>
</organism>